<accession>A0A0S4NDU8</accession>
<accession>A0A0P1P7T4</accession>
<keyword evidence="7" id="KW-1185">Reference proteome</keyword>
<proteinExistence type="inferred from homology"/>
<dbReference type="Pfam" id="PF03266">
    <property type="entry name" value="NTPase_1"/>
    <property type="match status" value="1"/>
</dbReference>
<reference evidence="5 6" key="2">
    <citation type="submission" date="2015-11" db="EMBL/GenBank/DDBJ databases">
        <authorList>
            <person name="Zhang Y."/>
            <person name="Guo Z."/>
        </authorList>
    </citation>
    <scope>NUCLEOTIDE SEQUENCE [LARGE SCALE GENOMIC DNA]</scope>
    <source>
        <strain evidence="5">JGI-4</strain>
    </source>
</reference>
<accession>A0A0P1LHN3</accession>
<evidence type="ECO:0000313" key="4">
    <source>
        <dbReference type="EMBL" id="CUS87637.1"/>
    </source>
</evidence>
<accession>A0A0P1LTS5</accession>
<accession>A0A0P1MX00</accession>
<dbReference type="SUPFAM" id="SSF52540">
    <property type="entry name" value="P-loop containing nucleoside triphosphate hydrolases"/>
    <property type="match status" value="1"/>
</dbReference>
<keyword evidence="1" id="KW-0547">Nucleotide-binding</keyword>
<evidence type="ECO:0000313" key="5">
    <source>
        <dbReference type="EMBL" id="CUU09252.1"/>
    </source>
</evidence>
<dbReference type="Proteomes" id="UP000182011">
    <property type="component" value="Unassembled WGS sequence"/>
</dbReference>
<evidence type="ECO:0000256" key="3">
    <source>
        <dbReference type="ARBA" id="ARBA00022840"/>
    </source>
</evidence>
<dbReference type="EMBL" id="CZVI01000013">
    <property type="protein sequence ID" value="CUS87637.1"/>
    <property type="molecule type" value="Genomic_DNA"/>
</dbReference>
<evidence type="ECO:0000313" key="6">
    <source>
        <dbReference type="Proteomes" id="UP000182011"/>
    </source>
</evidence>
<accession>A0A0P1L812</accession>
<keyword evidence="3" id="KW-0067">ATP-binding</keyword>
<dbReference type="PANTHER" id="PTHR43146:SF1">
    <property type="entry name" value="CANCER-RELATED NUCLEOSIDE-TRIPHOSPHATASE"/>
    <property type="match status" value="1"/>
</dbReference>
<dbReference type="EMBL" id="FAOP01000015">
    <property type="protein sequence ID" value="CUU09252.1"/>
    <property type="molecule type" value="Genomic_DNA"/>
</dbReference>
<dbReference type="AlphaFoldDB" id="A0A0P1LTS5"/>
<dbReference type="Proteomes" id="UP000182200">
    <property type="component" value="Unassembled WGS sequence"/>
</dbReference>
<dbReference type="NCBIfam" id="NF010248">
    <property type="entry name" value="PRK13695.1"/>
    <property type="match status" value="1"/>
</dbReference>
<accession>A0A0P1LZ70</accession>
<accession>A0A0N7MT87</accession>
<dbReference type="STRING" id="1633631.GCA_001442925_02310"/>
<dbReference type="GO" id="GO:0005524">
    <property type="term" value="F:ATP binding"/>
    <property type="evidence" value="ECO:0007669"/>
    <property type="project" value="UniProtKB-KW"/>
</dbReference>
<keyword evidence="2" id="KW-0378">Hydrolase</keyword>
<protein>
    <submittedName>
        <fullName evidence="5">Nucleoside-triphosphatase</fullName>
    </submittedName>
</protein>
<reference evidence="4 7" key="1">
    <citation type="submission" date="2015-11" db="EMBL/GenBank/DDBJ databases">
        <authorList>
            <person name="Varghese N."/>
        </authorList>
    </citation>
    <scope>NUCLEOTIDE SEQUENCE [LARGE SCALE GENOMIC DNA]</scope>
    <source>
        <strain evidence="4 7">JGI-8</strain>
    </source>
</reference>
<dbReference type="RefSeq" id="WP_047133230.1">
    <property type="nucleotide sequence ID" value="NZ_CZVI01000013.1"/>
</dbReference>
<dbReference type="InterPro" id="IPR004948">
    <property type="entry name" value="Nuc-triphosphatase_THEP1"/>
</dbReference>
<accession>A0A0P1LEG0</accession>
<dbReference type="HAMAP" id="MF_00796">
    <property type="entry name" value="NTPase_1"/>
    <property type="match status" value="1"/>
</dbReference>
<accession>A0A0N7MUD0</accession>
<accession>A0A0P1MKM2</accession>
<evidence type="ECO:0000256" key="2">
    <source>
        <dbReference type="ARBA" id="ARBA00022801"/>
    </source>
</evidence>
<evidence type="ECO:0000313" key="7">
    <source>
        <dbReference type="Proteomes" id="UP000182200"/>
    </source>
</evidence>
<gene>
    <name evidence="5" type="ORF">JGI4_02321</name>
    <name evidence="4" type="ORF">JGI8_01122</name>
</gene>
<dbReference type="PANTHER" id="PTHR43146">
    <property type="entry name" value="CANCER-RELATED NUCLEOSIDE-TRIPHOSPHATASE"/>
    <property type="match status" value="1"/>
</dbReference>
<name>A0A0P1LTS5_9BACT</name>
<accession>A0A0P1LM13</accession>
<sequence length="188" mass="20912">MKKNFLITSPPGTGKTTAIKKFIDLTGGKFKVSGFITEEIRDQKGKRVGFKITTLDGKTGILADINLKNSPKVGKYGVNLKDIDNIAVPSINLNSDIIVIDEIGKMECFSKSFVQRVFEVLDSEKILVGTIKEKGDEIINKIKSRNDVELIKLTLENRDEIPFLIFQKVASLLDKVYPPHGEKTKSSN</sequence>
<organism evidence="5 6">
    <name type="scientific">Candidatus Kryptonium thompsonii</name>
    <dbReference type="NCBI Taxonomy" id="1633631"/>
    <lineage>
        <taxon>Bacteria</taxon>
        <taxon>Pseudomonadati</taxon>
        <taxon>Candidatus Kryptoniota</taxon>
        <taxon>Candidatus Kryptonium</taxon>
    </lineage>
</organism>
<dbReference type="GO" id="GO:0017111">
    <property type="term" value="F:ribonucleoside triphosphate phosphatase activity"/>
    <property type="evidence" value="ECO:0007669"/>
    <property type="project" value="InterPro"/>
</dbReference>
<dbReference type="Gene3D" id="3.40.50.300">
    <property type="entry name" value="P-loop containing nucleotide triphosphate hydrolases"/>
    <property type="match status" value="1"/>
</dbReference>
<evidence type="ECO:0000256" key="1">
    <source>
        <dbReference type="ARBA" id="ARBA00022741"/>
    </source>
</evidence>
<dbReference type="InterPro" id="IPR027417">
    <property type="entry name" value="P-loop_NTPase"/>
</dbReference>